<dbReference type="InterPro" id="IPR011993">
    <property type="entry name" value="PH-like_dom_sf"/>
</dbReference>
<comment type="similarity">
    <text evidence="2">Belongs to the DCP1 family.</text>
</comment>
<sequence length="412" mass="45333">MAKSESSSMNVSALKLKDPYFKDILDMATHVALYNYNSDTQSWEKTEVEGAYFIYSRTKEPFYYALIMNRLNTSDHIEYIDENVELQLDEPFILYKNAQGLVHGIWFYDREDCSRISKLIERLSHEIARSKSNKVEANSRRNDAVQASETETNRRVMDFFARAGGKAPFSRPPPVPMAAINMNEVNPVVQRLLSTSNPVQTVEEIEKRQKVCSAPEERVHGNAMIHRASGQPSSGPVPIQRQLSEPQPIKSLENGLSYLRLANGSPAAVNASSIPTQCFFNSSLRQASSPKPEIPLEVSVLERAVIDPPSKPALLPPVMFTTNPKPQEEAASSLGHFGNPTASSSGSDPNLGLQPPNSYGAPPGAGAGNPAGLSPLTKAQLLQAVNYLLKNDADFVNKLHEAYVKSFVDMVS</sequence>
<dbReference type="EMBL" id="AP028924">
    <property type="protein sequence ID" value="BET03316.1"/>
    <property type="molecule type" value="Genomic_DNA"/>
</dbReference>
<dbReference type="SUPFAM" id="SSF50729">
    <property type="entry name" value="PH domain-like"/>
    <property type="match status" value="1"/>
</dbReference>
<dbReference type="Pfam" id="PF06058">
    <property type="entry name" value="DCP1"/>
    <property type="match status" value="1"/>
</dbReference>
<evidence type="ECO:0000256" key="4">
    <source>
        <dbReference type="ARBA" id="ARBA00022664"/>
    </source>
</evidence>
<dbReference type="CDD" id="cd09804">
    <property type="entry name" value="Dcp1"/>
    <property type="match status" value="1"/>
</dbReference>
<dbReference type="InterPro" id="IPR031953">
    <property type="entry name" value="mRNA_decap_C"/>
</dbReference>
<evidence type="ECO:0000256" key="2">
    <source>
        <dbReference type="ARBA" id="ARBA00008778"/>
    </source>
</evidence>
<evidence type="ECO:0000259" key="7">
    <source>
        <dbReference type="Pfam" id="PF16741"/>
    </source>
</evidence>
<gene>
    <name evidence="8" type="ORF">NTJ_16134</name>
</gene>
<comment type="subcellular location">
    <subcellularLocation>
        <location evidence="1">Cytoplasm</location>
    </subcellularLocation>
</comment>
<name>A0ABN7BG27_9HEMI</name>
<keyword evidence="9" id="KW-1185">Reference proteome</keyword>
<keyword evidence="5" id="KW-0866">Nonsense-mediated mRNA decay</keyword>
<evidence type="ECO:0000256" key="1">
    <source>
        <dbReference type="ARBA" id="ARBA00004496"/>
    </source>
</evidence>
<feature type="domain" description="mRNA-decapping enzyme C-terminal" evidence="7">
    <location>
        <begin position="374"/>
        <end position="408"/>
    </location>
</feature>
<dbReference type="InterPro" id="IPR010334">
    <property type="entry name" value="Dcp1"/>
</dbReference>
<evidence type="ECO:0000256" key="3">
    <source>
        <dbReference type="ARBA" id="ARBA00022490"/>
    </source>
</evidence>
<dbReference type="PANTHER" id="PTHR16290:SF0">
    <property type="entry name" value="DECAPPING PROTEIN 1, ISOFORM A"/>
    <property type="match status" value="1"/>
</dbReference>
<dbReference type="PANTHER" id="PTHR16290">
    <property type="entry name" value="TRANSCRIPTION FACTOR SMIF DECAPPING ENZYME DCP1"/>
    <property type="match status" value="1"/>
</dbReference>
<proteinExistence type="inferred from homology"/>
<reference evidence="8 9" key="1">
    <citation type="submission" date="2023-09" db="EMBL/GenBank/DDBJ databases">
        <title>Nesidiocoris tenuis whole genome shotgun sequence.</title>
        <authorList>
            <person name="Shibata T."/>
            <person name="Shimoda M."/>
            <person name="Kobayashi T."/>
            <person name="Uehara T."/>
        </authorList>
    </citation>
    <scope>NUCLEOTIDE SEQUENCE [LARGE SCALE GENOMIC DNA]</scope>
    <source>
        <strain evidence="8 9">Japan</strain>
    </source>
</reference>
<keyword evidence="3" id="KW-0963">Cytoplasm</keyword>
<organism evidence="8 9">
    <name type="scientific">Nesidiocoris tenuis</name>
    <dbReference type="NCBI Taxonomy" id="355587"/>
    <lineage>
        <taxon>Eukaryota</taxon>
        <taxon>Metazoa</taxon>
        <taxon>Ecdysozoa</taxon>
        <taxon>Arthropoda</taxon>
        <taxon>Hexapoda</taxon>
        <taxon>Insecta</taxon>
        <taxon>Pterygota</taxon>
        <taxon>Neoptera</taxon>
        <taxon>Paraneoptera</taxon>
        <taxon>Hemiptera</taxon>
        <taxon>Heteroptera</taxon>
        <taxon>Panheteroptera</taxon>
        <taxon>Cimicomorpha</taxon>
        <taxon>Miridae</taxon>
        <taxon>Dicyphina</taxon>
        <taxon>Nesidiocoris</taxon>
    </lineage>
</organism>
<dbReference type="Proteomes" id="UP001307889">
    <property type="component" value="Chromosome 16"/>
</dbReference>
<evidence type="ECO:0000313" key="9">
    <source>
        <dbReference type="Proteomes" id="UP001307889"/>
    </source>
</evidence>
<evidence type="ECO:0000313" key="8">
    <source>
        <dbReference type="EMBL" id="BET03316.1"/>
    </source>
</evidence>
<protein>
    <submittedName>
        <fullName evidence="8">Dcp1-like decapping family</fullName>
    </submittedName>
</protein>
<accession>A0ABN7BG27</accession>
<evidence type="ECO:0000256" key="6">
    <source>
        <dbReference type="SAM" id="MobiDB-lite"/>
    </source>
</evidence>
<keyword evidence="4" id="KW-0507">mRNA processing</keyword>
<dbReference type="Pfam" id="PF16741">
    <property type="entry name" value="mRNA_decap_C"/>
    <property type="match status" value="1"/>
</dbReference>
<dbReference type="Gene3D" id="2.30.29.30">
    <property type="entry name" value="Pleckstrin-homology domain (PH domain)/Phosphotyrosine-binding domain (PTB)"/>
    <property type="match status" value="1"/>
</dbReference>
<dbReference type="Gene3D" id="6.10.140.2030">
    <property type="match status" value="1"/>
</dbReference>
<evidence type="ECO:0000256" key="5">
    <source>
        <dbReference type="ARBA" id="ARBA00023161"/>
    </source>
</evidence>
<feature type="region of interest" description="Disordered" evidence="6">
    <location>
        <begin position="312"/>
        <end position="372"/>
    </location>
</feature>